<proteinExistence type="predicted"/>
<dbReference type="AlphaFoldDB" id="A0A1A9NGT0"/>
<evidence type="ECO:0000256" key="1">
    <source>
        <dbReference type="SAM" id="Phobius"/>
    </source>
</evidence>
<name>A0A1A9NGT0_9BURK</name>
<dbReference type="EMBL" id="LXKA01000044">
    <property type="protein sequence ID" value="OAJ65365.1"/>
    <property type="molecule type" value="Genomic_DNA"/>
</dbReference>
<evidence type="ECO:0000313" key="2">
    <source>
        <dbReference type="EMBL" id="OAJ61767.1"/>
    </source>
</evidence>
<dbReference type="EMBL" id="LXJZ01000081">
    <property type="protein sequence ID" value="OAJ61767.1"/>
    <property type="molecule type" value="Genomic_DNA"/>
</dbReference>
<feature type="transmembrane region" description="Helical" evidence="1">
    <location>
        <begin position="125"/>
        <end position="152"/>
    </location>
</feature>
<protein>
    <submittedName>
        <fullName evidence="3">Uncharacterized protein</fullName>
    </submittedName>
</protein>
<dbReference type="Proteomes" id="UP000078116">
    <property type="component" value="Unassembled WGS sequence"/>
</dbReference>
<keyword evidence="1" id="KW-0472">Membrane</keyword>
<dbReference type="RefSeq" id="WP_064266221.1">
    <property type="nucleotide sequence ID" value="NZ_LXJZ01000081.1"/>
</dbReference>
<accession>A0A1A9NGT0</accession>
<evidence type="ECO:0000313" key="3">
    <source>
        <dbReference type="EMBL" id="OAJ65365.1"/>
    </source>
</evidence>
<comment type="caution">
    <text evidence="3">The sequence shown here is derived from an EMBL/GenBank/DDBJ whole genome shotgun (WGS) entry which is preliminary data.</text>
</comment>
<dbReference type="Proteomes" id="UP000077961">
    <property type="component" value="Unassembled WGS sequence"/>
</dbReference>
<feature type="transmembrane region" description="Helical" evidence="1">
    <location>
        <begin position="31"/>
        <end position="53"/>
    </location>
</feature>
<keyword evidence="4" id="KW-1185">Reference proteome</keyword>
<evidence type="ECO:0000313" key="4">
    <source>
        <dbReference type="Proteomes" id="UP000077961"/>
    </source>
</evidence>
<organism evidence="3 5">
    <name type="scientific">Paraburkholderia ginsengiterrae</name>
    <dbReference type="NCBI Taxonomy" id="1462993"/>
    <lineage>
        <taxon>Bacteria</taxon>
        <taxon>Pseudomonadati</taxon>
        <taxon>Pseudomonadota</taxon>
        <taxon>Betaproteobacteria</taxon>
        <taxon>Burkholderiales</taxon>
        <taxon>Burkholderiaceae</taxon>
        <taxon>Paraburkholderia</taxon>
    </lineage>
</organism>
<keyword evidence="1" id="KW-0812">Transmembrane</keyword>
<dbReference type="OrthoDB" id="9091408at2"/>
<sequence>MNPPTNPRAQAPLTCAKCDTHQGTSRMPWDFIVRSLAIILLTVCPAIICAYLAQTSSNWHLFERSGSIITIIGLLIASRRYIEHTVTDLVVADTKEDAGFKPGKVLSDILDAKRGLTLSAFGTLIWGWGIFLQWWSFGVLALWMAFVIYRAFHDPVLQCLREHVVPPCRSTPGA</sequence>
<evidence type="ECO:0000313" key="5">
    <source>
        <dbReference type="Proteomes" id="UP000078116"/>
    </source>
</evidence>
<gene>
    <name evidence="2" type="ORF">A6V36_23765</name>
    <name evidence="3" type="ORF">A6V37_15520</name>
</gene>
<reference evidence="4 5" key="1">
    <citation type="submission" date="2016-04" db="EMBL/GenBank/DDBJ databases">
        <title>Reclassification of Paraburkholderia panaciterrae (Farh et al. 2015) Dobritsa &amp; Samadpour 2016 as a later homotypic synonym of Paraburkholderia ginsengiterrae (Farh et al. 2015) Dobritsa &amp; Samadpour 2016.</title>
        <authorList>
            <person name="Dobritsa A.P."/>
            <person name="Kutumbaka K."/>
            <person name="Samadpour M."/>
        </authorList>
    </citation>
    <scope>NUCLEOTIDE SEQUENCE [LARGE SCALE GENOMIC DNA]</scope>
    <source>
        <strain evidence="3 5">DCY85</strain>
        <strain evidence="2 4">DCY85-1</strain>
    </source>
</reference>
<feature type="transmembrane region" description="Helical" evidence="1">
    <location>
        <begin position="65"/>
        <end position="82"/>
    </location>
</feature>
<keyword evidence="1" id="KW-1133">Transmembrane helix</keyword>